<dbReference type="EMBL" id="LXQA010198117">
    <property type="protein sequence ID" value="MCI32720.1"/>
    <property type="molecule type" value="Genomic_DNA"/>
</dbReference>
<evidence type="ECO:0000313" key="1">
    <source>
        <dbReference type="EMBL" id="MCI32720.1"/>
    </source>
</evidence>
<reference evidence="1 2" key="1">
    <citation type="journal article" date="2018" name="Front. Plant Sci.">
        <title>Red Clover (Trifolium pratense) and Zigzag Clover (T. medium) - A Picture of Genomic Similarities and Differences.</title>
        <authorList>
            <person name="Dluhosova J."/>
            <person name="Istvanek J."/>
            <person name="Nedelnik J."/>
            <person name="Repkova J."/>
        </authorList>
    </citation>
    <scope>NUCLEOTIDE SEQUENCE [LARGE SCALE GENOMIC DNA]</scope>
    <source>
        <strain evidence="2">cv. 10/8</strain>
        <tissue evidence="1">Leaf</tissue>
    </source>
</reference>
<dbReference type="AlphaFoldDB" id="A0A392RAA4"/>
<evidence type="ECO:0000313" key="2">
    <source>
        <dbReference type="Proteomes" id="UP000265520"/>
    </source>
</evidence>
<dbReference type="Proteomes" id="UP000265520">
    <property type="component" value="Unassembled WGS sequence"/>
</dbReference>
<accession>A0A392RAA4</accession>
<feature type="non-terminal residue" evidence="1">
    <location>
        <position position="1"/>
    </location>
</feature>
<sequence>PRSRGGAIDSSGVAMPPSLHPLWGCFRQTRSCCSGPYMVTDRTMLSGAETVDRYISPSFRIVDRCQTVSRSCGDPDC</sequence>
<protein>
    <submittedName>
        <fullName evidence="1">Uncharacterized protein</fullName>
    </submittedName>
</protein>
<keyword evidence="2" id="KW-1185">Reference proteome</keyword>
<proteinExistence type="predicted"/>
<comment type="caution">
    <text evidence="1">The sequence shown here is derived from an EMBL/GenBank/DDBJ whole genome shotgun (WGS) entry which is preliminary data.</text>
</comment>
<organism evidence="1 2">
    <name type="scientific">Trifolium medium</name>
    <dbReference type="NCBI Taxonomy" id="97028"/>
    <lineage>
        <taxon>Eukaryota</taxon>
        <taxon>Viridiplantae</taxon>
        <taxon>Streptophyta</taxon>
        <taxon>Embryophyta</taxon>
        <taxon>Tracheophyta</taxon>
        <taxon>Spermatophyta</taxon>
        <taxon>Magnoliopsida</taxon>
        <taxon>eudicotyledons</taxon>
        <taxon>Gunneridae</taxon>
        <taxon>Pentapetalae</taxon>
        <taxon>rosids</taxon>
        <taxon>fabids</taxon>
        <taxon>Fabales</taxon>
        <taxon>Fabaceae</taxon>
        <taxon>Papilionoideae</taxon>
        <taxon>50 kb inversion clade</taxon>
        <taxon>NPAAA clade</taxon>
        <taxon>Hologalegina</taxon>
        <taxon>IRL clade</taxon>
        <taxon>Trifolieae</taxon>
        <taxon>Trifolium</taxon>
    </lineage>
</organism>
<name>A0A392RAA4_9FABA</name>